<dbReference type="EMBL" id="LNRQ01000007">
    <property type="protein sequence ID" value="KZM88334.1"/>
    <property type="molecule type" value="Genomic_DNA"/>
</dbReference>
<evidence type="ECO:0000313" key="2">
    <source>
        <dbReference type="EMBL" id="WOG82866.1"/>
    </source>
</evidence>
<gene>
    <name evidence="2" type="ORF">DCAR_0102035</name>
    <name evidence="1" type="ORF">DCAR_025409</name>
</gene>
<dbReference type="Gramene" id="KZM88334">
    <property type="protein sequence ID" value="KZM88334"/>
    <property type="gene ID" value="DCAR_025409"/>
</dbReference>
<evidence type="ECO:0000313" key="3">
    <source>
        <dbReference type="Proteomes" id="UP000077755"/>
    </source>
</evidence>
<protein>
    <submittedName>
        <fullName evidence="1">Uncharacterized protein</fullName>
    </submittedName>
</protein>
<organism evidence="1">
    <name type="scientific">Daucus carota subsp. sativus</name>
    <name type="common">Carrot</name>
    <dbReference type="NCBI Taxonomy" id="79200"/>
    <lineage>
        <taxon>Eukaryota</taxon>
        <taxon>Viridiplantae</taxon>
        <taxon>Streptophyta</taxon>
        <taxon>Embryophyta</taxon>
        <taxon>Tracheophyta</taxon>
        <taxon>Spermatophyta</taxon>
        <taxon>Magnoliopsida</taxon>
        <taxon>eudicotyledons</taxon>
        <taxon>Gunneridae</taxon>
        <taxon>Pentapetalae</taxon>
        <taxon>asterids</taxon>
        <taxon>campanulids</taxon>
        <taxon>Apiales</taxon>
        <taxon>Apiaceae</taxon>
        <taxon>Apioideae</taxon>
        <taxon>Scandiceae</taxon>
        <taxon>Daucinae</taxon>
        <taxon>Daucus</taxon>
        <taxon>Daucus sect. Daucus</taxon>
    </lineage>
</organism>
<reference evidence="2" key="2">
    <citation type="submission" date="2022-03" db="EMBL/GenBank/DDBJ databases">
        <title>Draft title - Genomic analysis of global carrot germplasm unveils the trajectory of domestication and the origin of high carotenoid orange carrot.</title>
        <authorList>
            <person name="Iorizzo M."/>
            <person name="Ellison S."/>
            <person name="Senalik D."/>
            <person name="Macko-Podgorni A."/>
            <person name="Grzebelus D."/>
            <person name="Bostan H."/>
            <person name="Rolling W."/>
            <person name="Curaba J."/>
            <person name="Simon P."/>
        </authorList>
    </citation>
    <scope>NUCLEOTIDE SEQUENCE</scope>
    <source>
        <tissue evidence="2">Leaf</tissue>
    </source>
</reference>
<accession>A0A164U228</accession>
<reference evidence="1" key="1">
    <citation type="journal article" date="2016" name="Nat. Genet.">
        <title>A high-quality carrot genome assembly provides new insights into carotenoid accumulation and asterid genome evolution.</title>
        <authorList>
            <person name="Iorizzo M."/>
            <person name="Ellison S."/>
            <person name="Senalik D."/>
            <person name="Zeng P."/>
            <person name="Satapoomin P."/>
            <person name="Huang J."/>
            <person name="Bowman M."/>
            <person name="Iovene M."/>
            <person name="Sanseverino W."/>
            <person name="Cavagnaro P."/>
            <person name="Yildiz M."/>
            <person name="Macko-Podgorni A."/>
            <person name="Moranska E."/>
            <person name="Grzebelus E."/>
            <person name="Grzebelus D."/>
            <person name="Ashrafi H."/>
            <person name="Zheng Z."/>
            <person name="Cheng S."/>
            <person name="Spooner D."/>
            <person name="Van Deynze A."/>
            <person name="Simon P."/>
        </authorList>
    </citation>
    <scope>NUCLEOTIDE SEQUENCE [LARGE SCALE GENOMIC DNA]</scope>
    <source>
        <tissue evidence="1">Leaf</tissue>
    </source>
</reference>
<dbReference type="Proteomes" id="UP000077755">
    <property type="component" value="Chromosome 1"/>
</dbReference>
<name>A0A164U228_DAUCS</name>
<keyword evidence="3" id="KW-1185">Reference proteome</keyword>
<evidence type="ECO:0000313" key="1">
    <source>
        <dbReference type="EMBL" id="KZM88334.1"/>
    </source>
</evidence>
<dbReference type="AlphaFoldDB" id="A0A164U228"/>
<dbReference type="EMBL" id="CP093343">
    <property type="protein sequence ID" value="WOG82866.1"/>
    <property type="molecule type" value="Genomic_DNA"/>
</dbReference>
<sequence>MRFDYVYEEKRRVYNSNLKSQVLNQKVEQKIPKSVQVPVCVYAQFAQHHTRAKP</sequence>
<proteinExistence type="predicted"/>